<name>A0A819PRI4_9BILA</name>
<feature type="compositionally biased region" description="Polar residues" evidence="1">
    <location>
        <begin position="831"/>
        <end position="842"/>
    </location>
</feature>
<dbReference type="EMBL" id="CAJOAY010003280">
    <property type="protein sequence ID" value="CAF4013476.1"/>
    <property type="molecule type" value="Genomic_DNA"/>
</dbReference>
<protein>
    <submittedName>
        <fullName evidence="2">Uncharacterized protein</fullName>
    </submittedName>
</protein>
<accession>A0A819PRI4</accession>
<proteinExistence type="predicted"/>
<feature type="compositionally biased region" description="Low complexity" evidence="1">
    <location>
        <begin position="848"/>
        <end position="863"/>
    </location>
</feature>
<dbReference type="Proteomes" id="UP000663881">
    <property type="component" value="Unassembled WGS sequence"/>
</dbReference>
<feature type="compositionally biased region" description="Polar residues" evidence="1">
    <location>
        <begin position="864"/>
        <end position="896"/>
    </location>
</feature>
<feature type="region of interest" description="Disordered" evidence="1">
    <location>
        <begin position="831"/>
        <end position="977"/>
    </location>
</feature>
<sequence length="977" mass="113228">MSQHHTTKAINFNHLLDLFVDIRGAIECITKNEYQFMKYCSDYFGYNSVQEINVSSNDEVPDCGYFIPIDETLSLMLNSQMLVSQIFENIDQQQSIVQSDGDLMFSIRDSYNGLQIDNDHLLIQLYLDDISLTNPLGSKRDRHKMSMIYFMLEDIPDQYRSKLDFIQLVAICETRIHERMLNFPYGYFDTSSRPPPIQIKHLQNERIIATATEKLCLFKLFPLIFHEIIDKLPSFTVYKILREILDLVFSNPFRKKWLPILNELCDAFHDAMLLYFPDKIIPKSHFIREYGKMIHDFGPATRYWCMRYEASHAYFKKLAARTNNFKNTPKMLTTHFRLKQCFKFTHFSQMKNLYYSVEYEIDGPTLKIMNNVERISLIIPKFKQQLIFLEEREKLFKQNNDILIECNISSSFIPPNSQSSSIIATNSQLSPDCLPKSPNNNSTSDQFNNSTFNQFNNSASDQFNDSTNIDVLFPDEYSVPSLPSSLIKDIEDGALHKFGPHYSNRQILIDAISYDLIENYKLFYPSSTQFDIIGLAIVKFLKLPPTKNNISIWKDALQTKLKRKRTENLENVIVQNYRLKYSYAGSGRPVKRRFNELAKRDRHIQMLILPNNDEKPDEIEAKANQLRNMSPTDVLTQLKLWKETLHFRRQSIKDHSTEDIINDFPGYSNSLLIFEEVKLLTKIDLPTAVRRQIPELLNKMLSVPLFITESPPIRLIKILCKEFREPVQHLFCNDEPSSPYPMLVCINNAIHIYVDFISILSTTYVDDAFALLIAMYTIFGLTFDRKSRVVRLLYSVLHGETKYLTNSVRIFIKEKNIDIYAEQQHQLKQHQSVLNSSSNDSTELIDESQPQSQLQIISPSASSTKINSLATDQSTETQSTNDNPDSILNTSFDMNENNNNHIQISSPPSPPLSNMSSQKQIQPRKGRKRNLSINNKKSLHLTTDETNDHSLKTANSVPLEDLTNSISTSRPKRTKRL</sequence>
<dbReference type="AlphaFoldDB" id="A0A819PRI4"/>
<organism evidence="2 3">
    <name type="scientific">Adineta steineri</name>
    <dbReference type="NCBI Taxonomy" id="433720"/>
    <lineage>
        <taxon>Eukaryota</taxon>
        <taxon>Metazoa</taxon>
        <taxon>Spiralia</taxon>
        <taxon>Gnathifera</taxon>
        <taxon>Rotifera</taxon>
        <taxon>Eurotatoria</taxon>
        <taxon>Bdelloidea</taxon>
        <taxon>Adinetida</taxon>
        <taxon>Adinetidae</taxon>
        <taxon>Adineta</taxon>
    </lineage>
</organism>
<evidence type="ECO:0000256" key="1">
    <source>
        <dbReference type="SAM" id="MobiDB-lite"/>
    </source>
</evidence>
<feature type="compositionally biased region" description="Basic and acidic residues" evidence="1">
    <location>
        <begin position="942"/>
        <end position="951"/>
    </location>
</feature>
<feature type="compositionally biased region" description="Polar residues" evidence="1">
    <location>
        <begin position="952"/>
        <end position="969"/>
    </location>
</feature>
<gene>
    <name evidence="2" type="ORF">OKA104_LOCUS30516</name>
</gene>
<evidence type="ECO:0000313" key="2">
    <source>
        <dbReference type="EMBL" id="CAF4013476.1"/>
    </source>
</evidence>
<evidence type="ECO:0000313" key="3">
    <source>
        <dbReference type="Proteomes" id="UP000663881"/>
    </source>
</evidence>
<comment type="caution">
    <text evidence="2">The sequence shown here is derived from an EMBL/GenBank/DDBJ whole genome shotgun (WGS) entry which is preliminary data.</text>
</comment>
<reference evidence="2" key="1">
    <citation type="submission" date="2021-02" db="EMBL/GenBank/DDBJ databases">
        <authorList>
            <person name="Nowell W R."/>
        </authorList>
    </citation>
    <scope>NUCLEOTIDE SEQUENCE</scope>
</reference>
<feature type="compositionally biased region" description="Low complexity" evidence="1">
    <location>
        <begin position="897"/>
        <end position="917"/>
    </location>
</feature>